<proteinExistence type="predicted"/>
<evidence type="ECO:0000313" key="1">
    <source>
        <dbReference type="EMBL" id="RHA77440.1"/>
    </source>
</evidence>
<sequence length="335" mass="39385">MKNIKYQSSILAGIYYLLTIILIILEYTFISIQKNEIVQQCQGSFQEALKKEKETFIIRKKFFYDVQKSSDNISADEKSNWCDQFFLLSEDPNRHRLDSIFRQKLVENNLPITGFITCTIGETYTIPTHTELIKKEVYRKNKDKNQDIILKVYIDLPMIMLINRPYTYILLAVWLICTTGVAIYFRRVKSYQRNIILRTHIQTLSDNPHNNTLQPTGKEISKGYYWDIQHVCLQHEGKKIKLKGLNLKYFQAFINDQDFLLLYKQLAAFHHLNEKTELHIVKSRAYQVISQLKVTLKEVDIDIISIRDIGYQLLFNANQTKNNTSSLPKETKLKA</sequence>
<gene>
    <name evidence="1" type="ORF">DW921_04100</name>
</gene>
<protein>
    <submittedName>
        <fullName evidence="1">Uncharacterized protein</fullName>
    </submittedName>
</protein>
<comment type="caution">
    <text evidence="1">The sequence shown here is derived from an EMBL/GenBank/DDBJ whole genome shotgun (WGS) entry which is preliminary data.</text>
</comment>
<organism evidence="1 2">
    <name type="scientific">Phocaeicola coprophilus</name>
    <dbReference type="NCBI Taxonomy" id="387090"/>
    <lineage>
        <taxon>Bacteria</taxon>
        <taxon>Pseudomonadati</taxon>
        <taxon>Bacteroidota</taxon>
        <taxon>Bacteroidia</taxon>
        <taxon>Bacteroidales</taxon>
        <taxon>Bacteroidaceae</taxon>
        <taxon>Phocaeicola</taxon>
    </lineage>
</organism>
<dbReference type="AlphaFoldDB" id="A0A413T2N5"/>
<dbReference type="Proteomes" id="UP000283855">
    <property type="component" value="Unassembled WGS sequence"/>
</dbReference>
<reference evidence="1 2" key="1">
    <citation type="submission" date="2018-08" db="EMBL/GenBank/DDBJ databases">
        <title>A genome reference for cultivated species of the human gut microbiota.</title>
        <authorList>
            <person name="Zou Y."/>
            <person name="Xue W."/>
            <person name="Luo G."/>
        </authorList>
    </citation>
    <scope>NUCLEOTIDE SEQUENCE [LARGE SCALE GENOMIC DNA]</scope>
    <source>
        <strain evidence="1 2">AM42-38</strain>
    </source>
</reference>
<name>A0A413T2N5_9BACT</name>
<dbReference type="EMBL" id="QSFT01000006">
    <property type="protein sequence ID" value="RHA77440.1"/>
    <property type="molecule type" value="Genomic_DNA"/>
</dbReference>
<accession>A0A413T2N5</accession>
<dbReference type="GeneID" id="78405722"/>
<dbReference type="RefSeq" id="WP_008144989.1">
    <property type="nucleotide sequence ID" value="NZ_CABJGD010000006.1"/>
</dbReference>
<evidence type="ECO:0000313" key="2">
    <source>
        <dbReference type="Proteomes" id="UP000283855"/>
    </source>
</evidence>